<gene>
    <name evidence="7" type="ORF">HGRIS_006932</name>
</gene>
<dbReference type="InterPro" id="IPR001077">
    <property type="entry name" value="COMT_C"/>
</dbReference>
<dbReference type="SUPFAM" id="SSF46785">
    <property type="entry name" value="Winged helix' DNA-binding domain"/>
    <property type="match status" value="1"/>
</dbReference>
<dbReference type="PANTHER" id="PTHR43712:SF2">
    <property type="entry name" value="O-METHYLTRANSFERASE CICE"/>
    <property type="match status" value="1"/>
</dbReference>
<dbReference type="InterPro" id="IPR036388">
    <property type="entry name" value="WH-like_DNA-bd_sf"/>
</dbReference>
<name>A0ABR3JB43_9AGAR</name>
<evidence type="ECO:0000256" key="4">
    <source>
        <dbReference type="SAM" id="SignalP"/>
    </source>
</evidence>
<dbReference type="EMBL" id="JASNQZ010000010">
    <property type="protein sequence ID" value="KAL0952693.1"/>
    <property type="molecule type" value="Genomic_DNA"/>
</dbReference>
<dbReference type="Pfam" id="PF08100">
    <property type="entry name" value="Dimerisation"/>
    <property type="match status" value="1"/>
</dbReference>
<dbReference type="InterPro" id="IPR036390">
    <property type="entry name" value="WH_DNA-bd_sf"/>
</dbReference>
<dbReference type="PANTHER" id="PTHR43712">
    <property type="entry name" value="PUTATIVE (AFU_ORTHOLOGUE AFUA_4G14580)-RELATED"/>
    <property type="match status" value="1"/>
</dbReference>
<dbReference type="Gene3D" id="3.40.50.150">
    <property type="entry name" value="Vaccinia Virus protein VP39"/>
    <property type="match status" value="1"/>
</dbReference>
<evidence type="ECO:0000313" key="8">
    <source>
        <dbReference type="Proteomes" id="UP001556367"/>
    </source>
</evidence>
<dbReference type="Pfam" id="PF00891">
    <property type="entry name" value="Methyltransf_2"/>
    <property type="match status" value="1"/>
</dbReference>
<dbReference type="PROSITE" id="PS51683">
    <property type="entry name" value="SAM_OMT_II"/>
    <property type="match status" value="1"/>
</dbReference>
<feature type="domain" description="O-methyltransferase C-terminal" evidence="5">
    <location>
        <begin position="251"/>
        <end position="374"/>
    </location>
</feature>
<feature type="chain" id="PRO_5046581444" description="S-adenosyl-L-methionine-dependent methyltransferase" evidence="4">
    <location>
        <begin position="25"/>
        <end position="454"/>
    </location>
</feature>
<comment type="caution">
    <text evidence="7">The sequence shown here is derived from an EMBL/GenBank/DDBJ whole genome shotgun (WGS) entry which is preliminary data.</text>
</comment>
<evidence type="ECO:0000313" key="7">
    <source>
        <dbReference type="EMBL" id="KAL0952693.1"/>
    </source>
</evidence>
<dbReference type="SUPFAM" id="SSF53335">
    <property type="entry name" value="S-adenosyl-L-methionine-dependent methyltransferases"/>
    <property type="match status" value="1"/>
</dbReference>
<evidence type="ECO:0000259" key="5">
    <source>
        <dbReference type="Pfam" id="PF00891"/>
    </source>
</evidence>
<keyword evidence="3" id="KW-0949">S-adenosyl-L-methionine</keyword>
<keyword evidence="1" id="KW-0489">Methyltransferase</keyword>
<evidence type="ECO:0000256" key="1">
    <source>
        <dbReference type="ARBA" id="ARBA00022603"/>
    </source>
</evidence>
<feature type="signal peptide" evidence="4">
    <location>
        <begin position="1"/>
        <end position="24"/>
    </location>
</feature>
<protein>
    <recommendedName>
        <fullName evidence="9">S-adenosyl-L-methionine-dependent methyltransferase</fullName>
    </recommendedName>
</protein>
<evidence type="ECO:0008006" key="9">
    <source>
        <dbReference type="Google" id="ProtNLM"/>
    </source>
</evidence>
<dbReference type="Proteomes" id="UP001556367">
    <property type="component" value="Unassembled WGS sequence"/>
</dbReference>
<feature type="domain" description="O-methyltransferase dimerisation" evidence="6">
    <location>
        <begin position="93"/>
        <end position="154"/>
    </location>
</feature>
<evidence type="ECO:0000256" key="3">
    <source>
        <dbReference type="ARBA" id="ARBA00022691"/>
    </source>
</evidence>
<dbReference type="InterPro" id="IPR016461">
    <property type="entry name" value="COMT-like"/>
</dbReference>
<sequence length="454" mass="49418">MTISLKALAQLILANVETLESACAKHGTDYPSLDDPFAPSALNADPVAANASRVIVGAAAQLIATVRDPIEMLQDHCSSMYTAAAVGFVNSNDVADILQVSGPQGLHSKDLGKKIGVDASLTDRVMRYLATRHFFREVEPNIFANNKISSLILKNKSLSDIQADPASKYDLSPGAAMAGHFAEEAFMGSQSIAQYLKDPGPYQSPFNMAIKDTTNIFAWFEQPDNVWRGRRFVTAMKGGGERFPPEIFTSAIDWKALEPGSTVVDVGGNVGSVTLPIAKSFPHLHYVVQDLEHVIPEAKEFWKANLPEALSENRVELQVHDFFKPMSVEADVYFLRLIVHDWPQAEGVKILQNIRAAAKPSSKLILFEMIVPHACPETSPFTSRSALPPAPSPLLANMGIGLGGFVTMIDLQMMTLLGGRERTVEEFVELGRDSGWKLEVVKPGPLAAFVYSPA</sequence>
<reference evidence="8" key="1">
    <citation type="submission" date="2024-06" db="EMBL/GenBank/DDBJ databases">
        <title>Multi-omics analyses provide insights into the biosynthesis of the anticancer antibiotic pleurotin in Hohenbuehelia grisea.</title>
        <authorList>
            <person name="Weaver J.A."/>
            <person name="Alberti F."/>
        </authorList>
    </citation>
    <scope>NUCLEOTIDE SEQUENCE [LARGE SCALE GENOMIC DNA]</scope>
    <source>
        <strain evidence="8">T-177</strain>
    </source>
</reference>
<dbReference type="Gene3D" id="1.10.10.10">
    <property type="entry name" value="Winged helix-like DNA-binding domain superfamily/Winged helix DNA-binding domain"/>
    <property type="match status" value="1"/>
</dbReference>
<keyword evidence="2" id="KW-0808">Transferase</keyword>
<keyword evidence="4" id="KW-0732">Signal</keyword>
<proteinExistence type="predicted"/>
<dbReference type="InterPro" id="IPR012967">
    <property type="entry name" value="COMT_dimerisation"/>
</dbReference>
<dbReference type="InterPro" id="IPR029063">
    <property type="entry name" value="SAM-dependent_MTases_sf"/>
</dbReference>
<evidence type="ECO:0000256" key="2">
    <source>
        <dbReference type="ARBA" id="ARBA00022679"/>
    </source>
</evidence>
<accession>A0ABR3JB43</accession>
<evidence type="ECO:0000259" key="6">
    <source>
        <dbReference type="Pfam" id="PF08100"/>
    </source>
</evidence>
<organism evidence="7 8">
    <name type="scientific">Hohenbuehelia grisea</name>
    <dbReference type="NCBI Taxonomy" id="104357"/>
    <lineage>
        <taxon>Eukaryota</taxon>
        <taxon>Fungi</taxon>
        <taxon>Dikarya</taxon>
        <taxon>Basidiomycota</taxon>
        <taxon>Agaricomycotina</taxon>
        <taxon>Agaricomycetes</taxon>
        <taxon>Agaricomycetidae</taxon>
        <taxon>Agaricales</taxon>
        <taxon>Pleurotineae</taxon>
        <taxon>Pleurotaceae</taxon>
        <taxon>Hohenbuehelia</taxon>
    </lineage>
</organism>
<keyword evidence="8" id="KW-1185">Reference proteome</keyword>